<feature type="signal peptide" evidence="2">
    <location>
        <begin position="1"/>
        <end position="16"/>
    </location>
</feature>
<organism evidence="3 4">
    <name type="scientific">Microlunatus spumicola</name>
    <dbReference type="NCBI Taxonomy" id="81499"/>
    <lineage>
        <taxon>Bacteria</taxon>
        <taxon>Bacillati</taxon>
        <taxon>Actinomycetota</taxon>
        <taxon>Actinomycetes</taxon>
        <taxon>Propionibacteriales</taxon>
        <taxon>Propionibacteriaceae</taxon>
        <taxon>Microlunatus</taxon>
    </lineage>
</organism>
<comment type="caution">
    <text evidence="3">The sequence shown here is derived from an EMBL/GenBank/DDBJ whole genome shotgun (WGS) entry which is preliminary data.</text>
</comment>
<feature type="transmembrane region" description="Helical" evidence="1">
    <location>
        <begin position="77"/>
        <end position="96"/>
    </location>
</feature>
<evidence type="ECO:0000256" key="1">
    <source>
        <dbReference type="SAM" id="Phobius"/>
    </source>
</evidence>
<reference evidence="4" key="1">
    <citation type="journal article" date="2019" name="Int. J. Syst. Evol. Microbiol.">
        <title>The Global Catalogue of Microorganisms (GCM) 10K type strain sequencing project: providing services to taxonomists for standard genome sequencing and annotation.</title>
        <authorList>
            <consortium name="The Broad Institute Genomics Platform"/>
            <consortium name="The Broad Institute Genome Sequencing Center for Infectious Disease"/>
            <person name="Wu L."/>
            <person name="Ma J."/>
        </authorList>
    </citation>
    <scope>NUCLEOTIDE SEQUENCE [LARGE SCALE GENOMIC DNA]</scope>
    <source>
        <strain evidence="4">JCM 16540</strain>
    </source>
</reference>
<keyword evidence="1" id="KW-0472">Membrane</keyword>
<evidence type="ECO:0000256" key="2">
    <source>
        <dbReference type="SAM" id="SignalP"/>
    </source>
</evidence>
<feature type="transmembrane region" description="Helical" evidence="1">
    <location>
        <begin position="6"/>
        <end position="31"/>
    </location>
</feature>
<accession>A0ABP6WNE4</accession>
<name>A0ABP6WNE4_9ACTN</name>
<gene>
    <name evidence="3" type="ORF">GCM10022197_03250</name>
</gene>
<protein>
    <recommendedName>
        <fullName evidence="5">DUF1772 domain-containing protein</fullName>
    </recommendedName>
</protein>
<evidence type="ECO:0008006" key="5">
    <source>
        <dbReference type="Google" id="ProtNLM"/>
    </source>
</evidence>
<dbReference type="EMBL" id="BAAAYR010000001">
    <property type="protein sequence ID" value="GAA3551658.1"/>
    <property type="molecule type" value="Genomic_DNA"/>
</dbReference>
<evidence type="ECO:0000313" key="3">
    <source>
        <dbReference type="EMBL" id="GAA3551658.1"/>
    </source>
</evidence>
<feature type="transmembrane region" description="Helical" evidence="1">
    <location>
        <begin position="52"/>
        <end position="71"/>
    </location>
</feature>
<keyword evidence="1" id="KW-1133">Transmembrane helix</keyword>
<evidence type="ECO:0000313" key="4">
    <source>
        <dbReference type="Proteomes" id="UP001500767"/>
    </source>
</evidence>
<keyword evidence="2" id="KW-0732">Signal</keyword>
<proteinExistence type="predicted"/>
<feature type="chain" id="PRO_5046806503" description="DUF1772 domain-containing protein" evidence="2">
    <location>
        <begin position="17"/>
        <end position="140"/>
    </location>
</feature>
<sequence>MPFWSVVLVATTAAHAAFQLTVSAVVYPALVRVGPDRFAAAHDEHSRRIVRLVALVYGAALTGAVGAVVTAPTSPAAWLAALATGAAMLVTAVRAAPLHGRLGRSGPEADLLLALVRADRLRTVAALAAAVAALVHALAA</sequence>
<keyword evidence="4" id="KW-1185">Reference proteome</keyword>
<dbReference type="RefSeq" id="WP_204912539.1">
    <property type="nucleotide sequence ID" value="NZ_BAAAYR010000001.1"/>
</dbReference>
<keyword evidence="1" id="KW-0812">Transmembrane</keyword>
<dbReference type="Proteomes" id="UP001500767">
    <property type="component" value="Unassembled WGS sequence"/>
</dbReference>